<dbReference type="WBParaSite" id="PSAMB.scaffold23699size415.g38981.t1">
    <property type="protein sequence ID" value="PSAMB.scaffold23699size415.g38981.t1"/>
    <property type="gene ID" value="PSAMB.scaffold23699size415.g38981"/>
</dbReference>
<accession>A0A914VS30</accession>
<evidence type="ECO:0000313" key="1">
    <source>
        <dbReference type="Proteomes" id="UP000887566"/>
    </source>
</evidence>
<name>A0A914VS30_9BILA</name>
<organism evidence="1 2">
    <name type="scientific">Plectus sambesii</name>
    <dbReference type="NCBI Taxonomy" id="2011161"/>
    <lineage>
        <taxon>Eukaryota</taxon>
        <taxon>Metazoa</taxon>
        <taxon>Ecdysozoa</taxon>
        <taxon>Nematoda</taxon>
        <taxon>Chromadorea</taxon>
        <taxon>Plectida</taxon>
        <taxon>Plectina</taxon>
        <taxon>Plectoidea</taxon>
        <taxon>Plectidae</taxon>
        <taxon>Plectus</taxon>
    </lineage>
</organism>
<proteinExistence type="predicted"/>
<dbReference type="AlphaFoldDB" id="A0A914VS30"/>
<dbReference type="Proteomes" id="UP000887566">
    <property type="component" value="Unplaced"/>
</dbReference>
<evidence type="ECO:0000313" key="2">
    <source>
        <dbReference type="WBParaSite" id="PSAMB.scaffold23699size415.g38981.t1"/>
    </source>
</evidence>
<reference evidence="2" key="1">
    <citation type="submission" date="2022-11" db="UniProtKB">
        <authorList>
            <consortium name="WormBaseParasite"/>
        </authorList>
    </citation>
    <scope>IDENTIFICATION</scope>
</reference>
<keyword evidence="1" id="KW-1185">Reference proteome</keyword>
<protein>
    <submittedName>
        <fullName evidence="2">Uncharacterized protein</fullName>
    </submittedName>
</protein>
<sequence length="41" mass="4603">MRPLRKKAASALCAVFHKALPEPDEKDATLFSRFEMGHFVG</sequence>